<dbReference type="GO" id="GO:0009103">
    <property type="term" value="P:lipopolysaccharide biosynthetic process"/>
    <property type="evidence" value="ECO:0007669"/>
    <property type="project" value="TreeGrafter"/>
</dbReference>
<feature type="domain" description="Glycosyltransferase subfamily 4-like N-terminal" evidence="3">
    <location>
        <begin position="15"/>
        <end position="170"/>
    </location>
</feature>
<reference evidence="4 5" key="1">
    <citation type="journal article" date="2015" name="Nature">
        <title>rRNA introns, odd ribosomes, and small enigmatic genomes across a large radiation of phyla.</title>
        <authorList>
            <person name="Brown C.T."/>
            <person name="Hug L.A."/>
            <person name="Thomas B.C."/>
            <person name="Sharon I."/>
            <person name="Castelle C.J."/>
            <person name="Singh A."/>
            <person name="Wilkins M.J."/>
            <person name="Williams K.H."/>
            <person name="Banfield J.F."/>
        </authorList>
    </citation>
    <scope>NUCLEOTIDE SEQUENCE [LARGE SCALE GENOMIC DNA]</scope>
</reference>
<dbReference type="InterPro" id="IPR028098">
    <property type="entry name" value="Glyco_trans_4-like_N"/>
</dbReference>
<comment type="caution">
    <text evidence="4">The sequence shown here is derived from an EMBL/GenBank/DDBJ whole genome shotgun (WGS) entry which is preliminary data.</text>
</comment>
<dbReference type="CDD" id="cd03809">
    <property type="entry name" value="GT4_MtfB-like"/>
    <property type="match status" value="1"/>
</dbReference>
<proteinExistence type="predicted"/>
<keyword evidence="1 4" id="KW-0808">Transferase</keyword>
<evidence type="ECO:0000259" key="3">
    <source>
        <dbReference type="Pfam" id="PF13439"/>
    </source>
</evidence>
<dbReference type="EMBL" id="LBPO01000002">
    <property type="protein sequence ID" value="KKP59427.1"/>
    <property type="molecule type" value="Genomic_DNA"/>
</dbReference>
<sequence length="380" mass="44109">MKIGIDARMYGPKQGGLGRYVEQLVLELEKIDNQNEFVIFLRADNWNEYTPSKPNFKKVLANISWYGWQEQFKLTPIIKKEKVDLMHFPHWNIPLFYNDPFIVTIHDLILLHYSTRQASTLGPITYWFKNLLFKKVLRHAVNKAEHIITPSEFTKQDVMKNLNIPPEKITTTLLAPNQHYSNTTQQQFNNLTIQQFNITKPYILYVGVAFPHKNLEGLLKAWKIFCEKYGNNYQLVLAGKKNYFYQTIINNLTIQQFNNVTFIDFPSDSELSFLYKNASLFVFPSLYEGFGIPPLEAMQINLPVASSSSSCLPEILEDAAVYFDPNNYPEMADTIYSGLTNQNLRQNLQKNAIKLLAKYSWHETAKKTSQIYLMVDKSSN</sequence>
<evidence type="ECO:0000259" key="2">
    <source>
        <dbReference type="Pfam" id="PF00534"/>
    </source>
</evidence>
<accession>A0A0G0DWE1</accession>
<dbReference type="SUPFAM" id="SSF53756">
    <property type="entry name" value="UDP-Glycosyltransferase/glycogen phosphorylase"/>
    <property type="match status" value="1"/>
</dbReference>
<evidence type="ECO:0000313" key="4">
    <source>
        <dbReference type="EMBL" id="KKP59427.1"/>
    </source>
</evidence>
<evidence type="ECO:0000256" key="1">
    <source>
        <dbReference type="ARBA" id="ARBA00022679"/>
    </source>
</evidence>
<dbReference type="PANTHER" id="PTHR46401:SF2">
    <property type="entry name" value="GLYCOSYLTRANSFERASE WBBK-RELATED"/>
    <property type="match status" value="1"/>
</dbReference>
<feature type="domain" description="Glycosyl transferase family 1" evidence="2">
    <location>
        <begin position="195"/>
        <end position="354"/>
    </location>
</feature>
<name>A0A0G0DWE1_9BACT</name>
<dbReference type="PANTHER" id="PTHR46401">
    <property type="entry name" value="GLYCOSYLTRANSFERASE WBBK-RELATED"/>
    <property type="match status" value="1"/>
</dbReference>
<evidence type="ECO:0000313" key="5">
    <source>
        <dbReference type="Proteomes" id="UP000034927"/>
    </source>
</evidence>
<dbReference type="Proteomes" id="UP000034927">
    <property type="component" value="Unassembled WGS sequence"/>
</dbReference>
<gene>
    <name evidence="4" type="ORF">UR53_C0002G0041</name>
</gene>
<dbReference type="InterPro" id="IPR001296">
    <property type="entry name" value="Glyco_trans_1"/>
</dbReference>
<dbReference type="Gene3D" id="3.40.50.2000">
    <property type="entry name" value="Glycogen Phosphorylase B"/>
    <property type="match status" value="2"/>
</dbReference>
<dbReference type="Pfam" id="PF00534">
    <property type="entry name" value="Glycos_transf_1"/>
    <property type="match status" value="1"/>
</dbReference>
<dbReference type="AlphaFoldDB" id="A0A0G0DWE1"/>
<protein>
    <submittedName>
        <fullName evidence="4">Glycosyl transferase, group 1</fullName>
    </submittedName>
</protein>
<dbReference type="GO" id="GO:0016757">
    <property type="term" value="F:glycosyltransferase activity"/>
    <property type="evidence" value="ECO:0007669"/>
    <property type="project" value="InterPro"/>
</dbReference>
<organism evidence="4 5">
    <name type="scientific">Candidatus Magasanikbacteria bacterium GW2011_GWC2_34_16</name>
    <dbReference type="NCBI Taxonomy" id="1619045"/>
    <lineage>
        <taxon>Bacteria</taxon>
        <taxon>Candidatus Magasanikiibacteriota</taxon>
    </lineage>
</organism>
<dbReference type="Pfam" id="PF13439">
    <property type="entry name" value="Glyco_transf_4"/>
    <property type="match status" value="1"/>
</dbReference>